<feature type="region of interest" description="Disordered" evidence="1">
    <location>
        <begin position="30"/>
        <end position="104"/>
    </location>
</feature>
<accession>A0ABT1VTS7</accession>
<evidence type="ECO:0000256" key="2">
    <source>
        <dbReference type="SAM" id="SignalP"/>
    </source>
</evidence>
<dbReference type="InterPro" id="IPR014299">
    <property type="entry name" value="Penta_MxKDx"/>
</dbReference>
<sequence>MIITRFRGAILASCLIATGLAPAALAQDSMQKPGDTMSHDSMGKNGMSHDAMQHAPMSHNGMQHDNMGHPGMTRNGMTHDSMSHGHTDGAMAPDGDSSHSLPPR</sequence>
<keyword evidence="2" id="KW-0732">Signal</keyword>
<feature type="signal peptide" evidence="2">
    <location>
        <begin position="1"/>
        <end position="26"/>
    </location>
</feature>
<name>A0ABT1VTS7_9PROT</name>
<evidence type="ECO:0000313" key="4">
    <source>
        <dbReference type="Proteomes" id="UP001524547"/>
    </source>
</evidence>
<dbReference type="NCBIfam" id="TIGR02953">
    <property type="entry name" value="penta_MxKDx"/>
    <property type="match status" value="1"/>
</dbReference>
<dbReference type="Proteomes" id="UP001524547">
    <property type="component" value="Unassembled WGS sequence"/>
</dbReference>
<evidence type="ECO:0000313" key="3">
    <source>
        <dbReference type="EMBL" id="MCQ8239738.1"/>
    </source>
</evidence>
<proteinExistence type="predicted"/>
<evidence type="ECO:0000256" key="1">
    <source>
        <dbReference type="SAM" id="MobiDB-lite"/>
    </source>
</evidence>
<comment type="caution">
    <text evidence="3">The sequence shown here is derived from an EMBL/GenBank/DDBJ whole genome shotgun (WGS) entry which is preliminary data.</text>
</comment>
<keyword evidence="4" id="KW-1185">Reference proteome</keyword>
<dbReference type="EMBL" id="JAMZEJ010000002">
    <property type="protein sequence ID" value="MCQ8239738.1"/>
    <property type="molecule type" value="Genomic_DNA"/>
</dbReference>
<feature type="chain" id="PRO_5045527056" evidence="2">
    <location>
        <begin position="27"/>
        <end position="104"/>
    </location>
</feature>
<gene>
    <name evidence="3" type="ORF">NFI88_02640</name>
</gene>
<reference evidence="3 4" key="1">
    <citation type="submission" date="2022-06" db="EMBL/GenBank/DDBJ databases">
        <title>Rhizosaccharibacter gen. nov. sp. nov. KSS12, endophytic bacteria isolated from sugarcane.</title>
        <authorList>
            <person name="Pitiwittayakul N."/>
        </authorList>
    </citation>
    <scope>NUCLEOTIDE SEQUENCE [LARGE SCALE GENOMIC DNA]</scope>
    <source>
        <strain evidence="3 4">KSS12</strain>
    </source>
</reference>
<dbReference type="RefSeq" id="WP_422918489.1">
    <property type="nucleotide sequence ID" value="NZ_JAMZEJ010000002.1"/>
</dbReference>
<organism evidence="3 4">
    <name type="scientific">Rhizosaccharibacter radicis</name>
    <dbReference type="NCBI Taxonomy" id="2782605"/>
    <lineage>
        <taxon>Bacteria</taxon>
        <taxon>Pseudomonadati</taxon>
        <taxon>Pseudomonadota</taxon>
        <taxon>Alphaproteobacteria</taxon>
        <taxon>Acetobacterales</taxon>
        <taxon>Acetobacteraceae</taxon>
        <taxon>Rhizosaccharibacter</taxon>
    </lineage>
</organism>
<protein>
    <submittedName>
        <fullName evidence="3">Pentapeptide MXKDX repeat protein</fullName>
    </submittedName>
</protein>